<feature type="compositionally biased region" description="Low complexity" evidence="6">
    <location>
        <begin position="727"/>
        <end position="740"/>
    </location>
</feature>
<dbReference type="GO" id="GO:0005634">
    <property type="term" value="C:nucleus"/>
    <property type="evidence" value="ECO:0007669"/>
    <property type="project" value="UniProtKB-SubCell"/>
</dbReference>
<feature type="non-terminal residue" evidence="8">
    <location>
        <position position="790"/>
    </location>
</feature>
<evidence type="ECO:0000256" key="1">
    <source>
        <dbReference type="ARBA" id="ARBA00004123"/>
    </source>
</evidence>
<dbReference type="Proteomes" id="UP000007174">
    <property type="component" value="Unassembled WGS sequence"/>
</dbReference>
<evidence type="ECO:0000256" key="5">
    <source>
        <dbReference type="ARBA" id="ARBA00023242"/>
    </source>
</evidence>
<dbReference type="PANTHER" id="PTHR15180">
    <property type="entry name" value="GENERAL TRANSCRIPTION FACTOR 3C POLYPEPTIDE 1"/>
    <property type="match status" value="1"/>
</dbReference>
<reference evidence="9" key="1">
    <citation type="journal article" date="2012" name="Nat. Genet.">
        <title>Lifestyle transitions in plant pathogenic Colletotrichum fungi deciphered by genome and transcriptome analyses.</title>
        <authorList>
            <person name="O'Connell R.J."/>
            <person name="Thon M.R."/>
            <person name="Hacquard S."/>
            <person name="Amyotte S.G."/>
            <person name="Kleemann J."/>
            <person name="Torres M.F."/>
            <person name="Damm U."/>
            <person name="Buiate E.A."/>
            <person name="Epstein L."/>
            <person name="Alkan N."/>
            <person name="Altmueller J."/>
            <person name="Alvarado-Balderrama L."/>
            <person name="Bauser C.A."/>
            <person name="Becker C."/>
            <person name="Birren B.W."/>
            <person name="Chen Z."/>
            <person name="Choi J."/>
            <person name="Crouch J.A."/>
            <person name="Duvick J.P."/>
            <person name="Farman M.A."/>
            <person name="Gan P."/>
            <person name="Heiman D."/>
            <person name="Henrissat B."/>
            <person name="Howard R.J."/>
            <person name="Kabbage M."/>
            <person name="Koch C."/>
            <person name="Kracher B."/>
            <person name="Kubo Y."/>
            <person name="Law A.D."/>
            <person name="Lebrun M.-H."/>
            <person name="Lee Y.-H."/>
            <person name="Miyara I."/>
            <person name="Moore N."/>
            <person name="Neumann U."/>
            <person name="Nordstroem K."/>
            <person name="Panaccione D.G."/>
            <person name="Panstruga R."/>
            <person name="Place M."/>
            <person name="Proctor R.H."/>
            <person name="Prusky D."/>
            <person name="Rech G."/>
            <person name="Reinhardt R."/>
            <person name="Rollins J.A."/>
            <person name="Rounsley S."/>
            <person name="Schardl C.L."/>
            <person name="Schwartz D.C."/>
            <person name="Shenoy N."/>
            <person name="Shirasu K."/>
            <person name="Sikhakolli U.R."/>
            <person name="Stueber K."/>
            <person name="Sukno S.A."/>
            <person name="Sweigard J.A."/>
            <person name="Takano Y."/>
            <person name="Takahara H."/>
            <person name="Trail F."/>
            <person name="van der Does H.C."/>
            <person name="Voll L.M."/>
            <person name="Will I."/>
            <person name="Young S."/>
            <person name="Zeng Q."/>
            <person name="Zhang J."/>
            <person name="Zhou S."/>
            <person name="Dickman M.B."/>
            <person name="Schulze-Lefert P."/>
            <person name="Ver Loren van Themaat E."/>
            <person name="Ma L.-J."/>
            <person name="Vaillancourt L.J."/>
        </authorList>
    </citation>
    <scope>NUCLEOTIDE SEQUENCE [LARGE SCALE GENOMIC DNA]</scope>
    <source>
        <strain evidence="9">IMI 349063</strain>
    </source>
</reference>
<evidence type="ECO:0000256" key="4">
    <source>
        <dbReference type="ARBA" id="ARBA00023163"/>
    </source>
</evidence>
<feature type="domain" description="B-block binding subunit of TFIIIC" evidence="7">
    <location>
        <begin position="18"/>
        <end position="84"/>
    </location>
</feature>
<evidence type="ECO:0000313" key="9">
    <source>
        <dbReference type="Proteomes" id="UP000007174"/>
    </source>
</evidence>
<dbReference type="STRING" id="759273.H1VX82"/>
<keyword evidence="4" id="KW-0804">Transcription</keyword>
<dbReference type="GO" id="GO:0042791">
    <property type="term" value="P:5S class rRNA transcription by RNA polymerase III"/>
    <property type="evidence" value="ECO:0007669"/>
    <property type="project" value="TreeGrafter"/>
</dbReference>
<feature type="region of interest" description="Disordered" evidence="6">
    <location>
        <begin position="678"/>
        <end position="790"/>
    </location>
</feature>
<name>H1VX82_COLHI</name>
<dbReference type="Pfam" id="PF04182">
    <property type="entry name" value="B-block_TFIIIC"/>
    <property type="match status" value="1"/>
</dbReference>
<evidence type="ECO:0000256" key="3">
    <source>
        <dbReference type="ARBA" id="ARBA00023125"/>
    </source>
</evidence>
<keyword evidence="5" id="KW-0539">Nucleus</keyword>
<evidence type="ECO:0000256" key="2">
    <source>
        <dbReference type="ARBA" id="ARBA00022553"/>
    </source>
</evidence>
<evidence type="ECO:0000313" key="8">
    <source>
        <dbReference type="EMBL" id="CCF44844.1"/>
    </source>
</evidence>
<keyword evidence="2" id="KW-0597">Phosphoprotein</keyword>
<feature type="compositionally biased region" description="Basic residues" evidence="6">
    <location>
        <begin position="606"/>
        <end position="620"/>
    </location>
</feature>
<dbReference type="HOGENOM" id="CLU_016427_0_0_1"/>
<dbReference type="GO" id="GO:0003677">
    <property type="term" value="F:DNA binding"/>
    <property type="evidence" value="ECO:0007669"/>
    <property type="project" value="UniProtKB-KW"/>
</dbReference>
<organism evidence="8 9">
    <name type="scientific">Colletotrichum higginsianum (strain IMI 349063)</name>
    <name type="common">Crucifer anthracnose fungus</name>
    <dbReference type="NCBI Taxonomy" id="759273"/>
    <lineage>
        <taxon>Eukaryota</taxon>
        <taxon>Fungi</taxon>
        <taxon>Dikarya</taxon>
        <taxon>Ascomycota</taxon>
        <taxon>Pezizomycotina</taxon>
        <taxon>Sordariomycetes</taxon>
        <taxon>Hypocreomycetidae</taxon>
        <taxon>Glomerellales</taxon>
        <taxon>Glomerellaceae</taxon>
        <taxon>Colletotrichum</taxon>
        <taxon>Colletotrichum destructivum species complex</taxon>
    </lineage>
</organism>
<dbReference type="EMBL" id="CACQ02007223">
    <property type="protein sequence ID" value="CCF44844.1"/>
    <property type="molecule type" value="Genomic_DNA"/>
</dbReference>
<evidence type="ECO:0000259" key="7">
    <source>
        <dbReference type="Pfam" id="PF04182"/>
    </source>
</evidence>
<dbReference type="AlphaFoldDB" id="H1VX82"/>
<evidence type="ECO:0000256" key="6">
    <source>
        <dbReference type="SAM" id="MobiDB-lite"/>
    </source>
</evidence>
<dbReference type="InterPro" id="IPR007309">
    <property type="entry name" value="TFIIIC_Bblock-bd"/>
</dbReference>
<gene>
    <name evidence="8" type="ORF">CH063_03444</name>
</gene>
<feature type="region of interest" description="Disordered" evidence="6">
    <location>
        <begin position="441"/>
        <end position="482"/>
    </location>
</feature>
<dbReference type="GO" id="GO:0006384">
    <property type="term" value="P:transcription initiation at RNA polymerase III promoter"/>
    <property type="evidence" value="ECO:0007669"/>
    <property type="project" value="InterPro"/>
</dbReference>
<dbReference type="GO" id="GO:0000127">
    <property type="term" value="C:transcription factor TFIIIC complex"/>
    <property type="evidence" value="ECO:0007669"/>
    <property type="project" value="InterPro"/>
</dbReference>
<feature type="compositionally biased region" description="Basic and acidic residues" evidence="6">
    <location>
        <begin position="453"/>
        <end position="463"/>
    </location>
</feature>
<feature type="region of interest" description="Disordered" evidence="6">
    <location>
        <begin position="593"/>
        <end position="620"/>
    </location>
</feature>
<sequence length="790" mass="85614">MWEAIAGHAPDYRRVPRLEWMALVGIASTKQQGILQGDLGRLVGQDKRSLPKRTDALADKGYISKRTTLVRGTKTSKMWLTRFAPALPTNPLKATANLHTTVDMSRDALACDLEPVPWRNRWNADSVDYISLAQTIMAVVKAFGIIRYHDLRCKLGILGLRWQMKVAAKTCRFFVQTGAIQYVGATLSGKLFKDCLKFDHDLTHEDWAAYLATGKQKNVSFSSANLVNADLGAGLADTAAKADTSYSESGVRRNANKKHINSRSKWSPDKPLVTTVFDNISAAGAAGLSNKQIGDSTLGSSFRRYLSSISSTISLPTQQPKHLEHFQVTSEMHRKGKSQQYRYFARGSQRVPESIAPEDTVDEEISNKHSTTEVDNGDRFSGLFTDPNVLPDTARAAAGLAALAHVSGRGLNAISKRKAEFLDSPRSKESRGTAVRRAKRMKVAEQADDEALDDRGFSKRVSVEPEPGPSARMSTRRGTRGRLAETETTSLIITLKMDPSVLSNALGATDTKVEVCPVSEDIQDVSTMESKDATSAISEQPTNSSALSAKKTCLTDPSIEEITDPIDAPEVAESIVVASAVTSEDVNVDNTDVVDEDSAEGSPMKRGGRRKKKAAAKQSARGRSKVFKCDNCGGTWKNDVGIKYHLEKSKTTCNPSYLPPLSGPPEALFSTVKRPTPAKRAVAVPRQIKSRHSRSSAIAGSLVDDDQDADQAPENSILVVDPAISTGSSRGRNMGRSGSRQLNASSETRQGVRKRMASQRRCVNLSSVPKPPVSSVQASMSGLINDNAGV</sequence>
<accession>H1VX82</accession>
<keyword evidence="3" id="KW-0238">DNA-binding</keyword>
<dbReference type="PANTHER" id="PTHR15180:SF1">
    <property type="entry name" value="GENERAL TRANSCRIPTION FACTOR 3C POLYPEPTIDE 1"/>
    <property type="match status" value="1"/>
</dbReference>
<proteinExistence type="predicted"/>
<protein>
    <recommendedName>
        <fullName evidence="7">B-block binding subunit of TFIIIC domain-containing protein</fullName>
    </recommendedName>
</protein>
<dbReference type="InterPro" id="IPR044210">
    <property type="entry name" value="Tfc3-like"/>
</dbReference>
<comment type="subcellular location">
    <subcellularLocation>
        <location evidence="1">Nucleus</location>
    </subcellularLocation>
</comment>
<dbReference type="eggNOG" id="ENOG502S2X2">
    <property type="taxonomic scope" value="Eukaryota"/>
</dbReference>
<dbReference type="VEuPathDB" id="FungiDB:CH63R_04477"/>